<feature type="region of interest" description="Disordered" evidence="4">
    <location>
        <begin position="320"/>
        <end position="375"/>
    </location>
</feature>
<evidence type="ECO:0000256" key="4">
    <source>
        <dbReference type="SAM" id="MobiDB-lite"/>
    </source>
</evidence>
<dbReference type="EMBL" id="JAJSPL020000029">
    <property type="protein sequence ID" value="KAK7737498.1"/>
    <property type="molecule type" value="Genomic_DNA"/>
</dbReference>
<evidence type="ECO:0000256" key="2">
    <source>
        <dbReference type="ARBA" id="ARBA00007643"/>
    </source>
</evidence>
<dbReference type="GO" id="GO:0000398">
    <property type="term" value="P:mRNA splicing, via spliceosome"/>
    <property type="evidence" value="ECO:0007669"/>
    <property type="project" value="TreeGrafter"/>
</dbReference>
<feature type="compositionally biased region" description="Basic and acidic residues" evidence="4">
    <location>
        <begin position="7"/>
        <end position="17"/>
    </location>
</feature>
<feature type="compositionally biased region" description="Basic and acidic residues" evidence="4">
    <location>
        <begin position="105"/>
        <end position="115"/>
    </location>
</feature>
<comment type="similarity">
    <text evidence="2">Belongs to the TLS1 family.</text>
</comment>
<evidence type="ECO:0000313" key="5">
    <source>
        <dbReference type="EMBL" id="KAK7737498.1"/>
    </source>
</evidence>
<feature type="region of interest" description="Disordered" evidence="4">
    <location>
        <begin position="89"/>
        <end position="115"/>
    </location>
</feature>
<evidence type="ECO:0000256" key="1">
    <source>
        <dbReference type="ARBA" id="ARBA00004123"/>
    </source>
</evidence>
<feature type="region of interest" description="Disordered" evidence="4">
    <location>
        <begin position="1"/>
        <end position="76"/>
    </location>
</feature>
<dbReference type="Proteomes" id="UP001320245">
    <property type="component" value="Unassembled WGS sequence"/>
</dbReference>
<feature type="compositionally biased region" description="Low complexity" evidence="4">
    <location>
        <begin position="45"/>
        <end position="55"/>
    </location>
</feature>
<evidence type="ECO:0000313" key="6">
    <source>
        <dbReference type="Proteomes" id="UP001320245"/>
    </source>
</evidence>
<keyword evidence="3" id="KW-0539">Nucleus</keyword>
<dbReference type="InterPro" id="IPR010756">
    <property type="entry name" value="Tls1-like"/>
</dbReference>
<dbReference type="Pfam" id="PF07052">
    <property type="entry name" value="Hep_59"/>
    <property type="match status" value="1"/>
</dbReference>
<dbReference type="GO" id="GO:0005681">
    <property type="term" value="C:spliceosomal complex"/>
    <property type="evidence" value="ECO:0007669"/>
    <property type="project" value="TreeGrafter"/>
</dbReference>
<keyword evidence="6" id="KW-1185">Reference proteome</keyword>
<reference evidence="5 6" key="1">
    <citation type="journal article" date="2023" name="PLoS ONE">
        <title>Cytospora paraplurivora sp. nov. isolated from orchards with fruit tree decline syndrome in Ontario, Canada.</title>
        <authorList>
            <person name="Ilyukhin E."/>
            <person name="Nguyen H.D.T."/>
            <person name="Castle A.J."/>
            <person name="Ellouze W."/>
        </authorList>
    </citation>
    <scope>NUCLEOTIDE SEQUENCE [LARGE SCALE GENOMIC DNA]</scope>
    <source>
        <strain evidence="5 6">FDS-564</strain>
    </source>
</reference>
<feature type="compositionally biased region" description="Basic and acidic residues" evidence="4">
    <location>
        <begin position="241"/>
        <end position="255"/>
    </location>
</feature>
<gene>
    <name evidence="5" type="ORF">SLS53_006571</name>
</gene>
<dbReference type="PANTHER" id="PTHR13486:SF2">
    <property type="entry name" value="SPLICING FACTOR C9ORF78"/>
    <property type="match status" value="1"/>
</dbReference>
<dbReference type="PANTHER" id="PTHR13486">
    <property type="entry name" value="TELOMERE LENGTH AND SILENCING PROTEIN 1 TLS1 FAMILY MEMBER"/>
    <property type="match status" value="1"/>
</dbReference>
<feature type="compositionally biased region" description="Basic and acidic residues" evidence="4">
    <location>
        <begin position="56"/>
        <end position="65"/>
    </location>
</feature>
<feature type="region of interest" description="Disordered" evidence="4">
    <location>
        <begin position="219"/>
        <end position="274"/>
    </location>
</feature>
<name>A0AAN9UA02_9PEZI</name>
<dbReference type="AlphaFoldDB" id="A0AAN9UA02"/>
<comment type="subcellular location">
    <subcellularLocation>
        <location evidence="1">Nucleus</location>
    </subcellularLocation>
</comment>
<feature type="region of interest" description="Disordered" evidence="4">
    <location>
        <begin position="165"/>
        <end position="187"/>
    </location>
</feature>
<organism evidence="5 6">
    <name type="scientific">Cytospora paraplurivora</name>
    <dbReference type="NCBI Taxonomy" id="2898453"/>
    <lineage>
        <taxon>Eukaryota</taxon>
        <taxon>Fungi</taxon>
        <taxon>Dikarya</taxon>
        <taxon>Ascomycota</taxon>
        <taxon>Pezizomycotina</taxon>
        <taxon>Sordariomycetes</taxon>
        <taxon>Sordariomycetidae</taxon>
        <taxon>Diaporthales</taxon>
        <taxon>Cytosporaceae</taxon>
        <taxon>Cytospora</taxon>
    </lineage>
</organism>
<accession>A0AAN9UA02</accession>
<evidence type="ECO:0000256" key="3">
    <source>
        <dbReference type="ARBA" id="ARBA00023242"/>
    </source>
</evidence>
<sequence>MQQHLHRIIEMDPEHTEPQVVFRPSKKRKTFRQRAEQPSTNEDGAATQAAVQSAQARDEQVKPNEDLDATSDTEGLSVAEALRLRNARKSRLKGVGFRPEGTNPRGEESNAERSLVLKDDANAADAMEYGVSKRFAPQAGLVGELVNKHMEEYIESELARRHAVEKATQEAEIEQQKQQQQGGLQARSIVVDPAKPFGERPTMQGKLQEVDLGDEVRMRNAAMTEKARRRLAGEAADDSEDGARKRVRIGKDGKPWRSRKRRGSDDEKRDKLVEELMRENRLDVYDIPAQPEATGPPGFDEAADEKIAAEFRRDFMDAMAERRHQRRKAPAQPAKPGVKQEEILKGPKLGGSRNARAAMRDLLLSQQEKNKQQRR</sequence>
<proteinExistence type="inferred from homology"/>
<feature type="region of interest" description="Disordered" evidence="4">
    <location>
        <begin position="283"/>
        <end position="302"/>
    </location>
</feature>
<comment type="caution">
    <text evidence="5">The sequence shown here is derived from an EMBL/GenBank/DDBJ whole genome shotgun (WGS) entry which is preliminary data.</text>
</comment>
<feature type="compositionally biased region" description="Basic and acidic residues" evidence="4">
    <location>
        <begin position="263"/>
        <end position="274"/>
    </location>
</feature>
<protein>
    <submittedName>
        <fullName evidence="5">Uncharacterized protein</fullName>
    </submittedName>
</protein>